<proteinExistence type="predicted"/>
<feature type="region of interest" description="Disordered" evidence="1">
    <location>
        <begin position="1"/>
        <end position="46"/>
    </location>
</feature>
<feature type="region of interest" description="Disordered" evidence="1">
    <location>
        <begin position="172"/>
        <end position="203"/>
    </location>
</feature>
<evidence type="ECO:0000256" key="1">
    <source>
        <dbReference type="SAM" id="MobiDB-lite"/>
    </source>
</evidence>
<protein>
    <submittedName>
        <fullName evidence="2">Uncharacterized protein</fullName>
    </submittedName>
</protein>
<organism evidence="2 3">
    <name type="scientific">Entomortierella chlamydospora</name>
    <dbReference type="NCBI Taxonomy" id="101097"/>
    <lineage>
        <taxon>Eukaryota</taxon>
        <taxon>Fungi</taxon>
        <taxon>Fungi incertae sedis</taxon>
        <taxon>Mucoromycota</taxon>
        <taxon>Mortierellomycotina</taxon>
        <taxon>Mortierellomycetes</taxon>
        <taxon>Mortierellales</taxon>
        <taxon>Mortierellaceae</taxon>
        <taxon>Entomortierella</taxon>
    </lineage>
</organism>
<gene>
    <name evidence="2" type="ORF">BGZ80_005098</name>
</gene>
<evidence type="ECO:0000313" key="2">
    <source>
        <dbReference type="EMBL" id="KAG0006904.1"/>
    </source>
</evidence>
<feature type="compositionally biased region" description="Basic and acidic residues" evidence="1">
    <location>
        <begin position="226"/>
        <end position="239"/>
    </location>
</feature>
<dbReference type="EMBL" id="JAAAID010002532">
    <property type="protein sequence ID" value="KAG0006904.1"/>
    <property type="molecule type" value="Genomic_DNA"/>
</dbReference>
<feature type="region of interest" description="Disordered" evidence="1">
    <location>
        <begin position="226"/>
        <end position="320"/>
    </location>
</feature>
<comment type="caution">
    <text evidence="2">The sequence shown here is derived from an EMBL/GenBank/DDBJ whole genome shotgun (WGS) entry which is preliminary data.</text>
</comment>
<feature type="compositionally biased region" description="Polar residues" evidence="1">
    <location>
        <begin position="302"/>
        <end position="316"/>
    </location>
</feature>
<feature type="compositionally biased region" description="Basic and acidic residues" evidence="1">
    <location>
        <begin position="288"/>
        <end position="299"/>
    </location>
</feature>
<sequence length="407" mass="46150">MEIRIPYSNVNVNGNGNDKQTSSTNVGQRRQRHQSTPLKPYSSGTFGATAATATQANASAKISNKMFKSFSTRFNSSAETIPTVETVAQEYARTIKALWQMVEEEELAYQIDAAATARLAQQQQFQLRAQQLQGQAEKDRAVRHKYTVFPMPQERPRSGLCTEAIDRDELESLTCPVKSGHDADSEDSDSDDEEDHEQKKRDLEDLERELTILGLQRFQESCDSLDLKTSRRSSHHEQPRLQMQLQQQKQQQQQQEQQKQQPQRVLPPLIQTSVQRPYQRRRQNSLTYEERRLHNDTRRQLSKPTSPITPMASSPISPMKGATVNFFDGIVLDEESSDDNDDGVVLSVARRVSVRLPHRQSETALKQDPSWDRARGVSWSPVPNKLSPPTASLPEARLAITTMISAR</sequence>
<name>A0A9P6SVH8_9FUNG</name>
<feature type="region of interest" description="Disordered" evidence="1">
    <location>
        <begin position="366"/>
        <end position="391"/>
    </location>
</feature>
<evidence type="ECO:0000313" key="3">
    <source>
        <dbReference type="Proteomes" id="UP000703661"/>
    </source>
</evidence>
<feature type="compositionally biased region" description="Low complexity" evidence="1">
    <location>
        <begin position="240"/>
        <end position="264"/>
    </location>
</feature>
<dbReference type="AlphaFoldDB" id="A0A9P6SVH8"/>
<feature type="compositionally biased region" description="Acidic residues" evidence="1">
    <location>
        <begin position="184"/>
        <end position="195"/>
    </location>
</feature>
<dbReference type="Proteomes" id="UP000703661">
    <property type="component" value="Unassembled WGS sequence"/>
</dbReference>
<keyword evidence="3" id="KW-1185">Reference proteome</keyword>
<accession>A0A9P6SVH8</accession>
<feature type="compositionally biased region" description="Polar residues" evidence="1">
    <location>
        <begin position="8"/>
        <end position="46"/>
    </location>
</feature>
<reference evidence="2" key="1">
    <citation type="journal article" date="2020" name="Fungal Divers.">
        <title>Resolving the Mortierellaceae phylogeny through synthesis of multi-gene phylogenetics and phylogenomics.</title>
        <authorList>
            <person name="Vandepol N."/>
            <person name="Liber J."/>
            <person name="Desiro A."/>
            <person name="Na H."/>
            <person name="Kennedy M."/>
            <person name="Barry K."/>
            <person name="Grigoriev I.V."/>
            <person name="Miller A.N."/>
            <person name="O'Donnell K."/>
            <person name="Stajich J.E."/>
            <person name="Bonito G."/>
        </authorList>
    </citation>
    <scope>NUCLEOTIDE SEQUENCE</scope>
    <source>
        <strain evidence="2">NRRL 2769</strain>
    </source>
</reference>